<dbReference type="PANTHER" id="PTHR32071">
    <property type="entry name" value="TRANSCRIPTIONAL REGULATORY PROTEIN"/>
    <property type="match status" value="1"/>
</dbReference>
<dbReference type="PANTHER" id="PTHR32071:SF57">
    <property type="entry name" value="C4-DICARBOXYLATE TRANSPORT TRANSCRIPTIONAL REGULATORY PROTEIN DCTD"/>
    <property type="match status" value="1"/>
</dbReference>
<dbReference type="Pfam" id="PF00158">
    <property type="entry name" value="Sigma54_activat"/>
    <property type="match status" value="1"/>
</dbReference>
<feature type="domain" description="Sigma-54 factor interaction" evidence="3">
    <location>
        <begin position="14"/>
        <end position="127"/>
    </location>
</feature>
<dbReference type="Gene3D" id="3.40.50.300">
    <property type="entry name" value="P-loop containing nucleotide triphosphate hydrolases"/>
    <property type="match status" value="1"/>
</dbReference>
<reference evidence="4 5" key="1">
    <citation type="submission" date="2017-09" db="EMBL/GenBank/DDBJ databases">
        <title>Large-scale bioinformatics analysis of Bacillus genomes uncovers conserved roles of natural products in bacterial physiology.</title>
        <authorList>
            <consortium name="Agbiome Team Llc"/>
            <person name="Bleich R.M."/>
            <person name="Grubbs K.J."/>
            <person name="Santa Maria K.C."/>
            <person name="Allen S.E."/>
            <person name="Farag S."/>
            <person name="Shank E.A."/>
            <person name="Bowers A."/>
        </authorList>
    </citation>
    <scope>NUCLEOTIDE SEQUENCE [LARGE SCALE GENOMIC DNA]</scope>
    <source>
        <strain evidence="4 5">AFS029792</strain>
    </source>
</reference>
<dbReference type="GO" id="GO:0006355">
    <property type="term" value="P:regulation of DNA-templated transcription"/>
    <property type="evidence" value="ECO:0007669"/>
    <property type="project" value="InterPro"/>
</dbReference>
<comment type="caution">
    <text evidence="4">The sequence shown here is derived from an EMBL/GenBank/DDBJ whole genome shotgun (WGS) entry which is preliminary data.</text>
</comment>
<proteinExistence type="predicted"/>
<dbReference type="PROSITE" id="PS50045">
    <property type="entry name" value="SIGMA54_INTERACT_4"/>
    <property type="match status" value="1"/>
</dbReference>
<evidence type="ECO:0000256" key="2">
    <source>
        <dbReference type="ARBA" id="ARBA00022840"/>
    </source>
</evidence>
<sequence length="127" mass="13992">MSKYKKLNNSFPGIVSYSDILMKKLFVVNKVAALDSTILITGGSETGEELIAKGIHEAGFRKGKSLILVNCADISPNLIESELFDHEKGLFTRALYMRKGKFEHTNIGTIFLDGIGCLKLNVQVKSL</sequence>
<dbReference type="AlphaFoldDB" id="A0A9X7E0S5"/>
<protein>
    <recommendedName>
        <fullName evidence="3">Sigma-54 factor interaction domain-containing protein</fullName>
    </recommendedName>
</protein>
<dbReference type="EMBL" id="NUUR01000131">
    <property type="protein sequence ID" value="PHG74355.1"/>
    <property type="molecule type" value="Genomic_DNA"/>
</dbReference>
<evidence type="ECO:0000313" key="5">
    <source>
        <dbReference type="Proteomes" id="UP000225135"/>
    </source>
</evidence>
<dbReference type="SUPFAM" id="SSF52540">
    <property type="entry name" value="P-loop containing nucleoside triphosphate hydrolases"/>
    <property type="match status" value="1"/>
</dbReference>
<name>A0A9X7E0S5_BACCE</name>
<dbReference type="Proteomes" id="UP000225135">
    <property type="component" value="Unassembled WGS sequence"/>
</dbReference>
<keyword evidence="2" id="KW-0067">ATP-binding</keyword>
<dbReference type="InterPro" id="IPR002078">
    <property type="entry name" value="Sigma_54_int"/>
</dbReference>
<evidence type="ECO:0000313" key="4">
    <source>
        <dbReference type="EMBL" id="PHG74355.1"/>
    </source>
</evidence>
<evidence type="ECO:0000256" key="1">
    <source>
        <dbReference type="ARBA" id="ARBA00022741"/>
    </source>
</evidence>
<accession>A0A9X7E0S5</accession>
<evidence type="ECO:0000259" key="3">
    <source>
        <dbReference type="PROSITE" id="PS50045"/>
    </source>
</evidence>
<dbReference type="InterPro" id="IPR027417">
    <property type="entry name" value="P-loop_NTPase"/>
</dbReference>
<organism evidence="4 5">
    <name type="scientific">Bacillus cereus</name>
    <dbReference type="NCBI Taxonomy" id="1396"/>
    <lineage>
        <taxon>Bacteria</taxon>
        <taxon>Bacillati</taxon>
        <taxon>Bacillota</taxon>
        <taxon>Bacilli</taxon>
        <taxon>Bacillales</taxon>
        <taxon>Bacillaceae</taxon>
        <taxon>Bacillus</taxon>
        <taxon>Bacillus cereus group</taxon>
    </lineage>
</organism>
<dbReference type="GO" id="GO:0005524">
    <property type="term" value="F:ATP binding"/>
    <property type="evidence" value="ECO:0007669"/>
    <property type="project" value="UniProtKB-KW"/>
</dbReference>
<gene>
    <name evidence="4" type="ORF">COI69_30295</name>
</gene>
<keyword evidence="1" id="KW-0547">Nucleotide-binding</keyword>